<dbReference type="InterPro" id="IPR036873">
    <property type="entry name" value="Rhodanese-like_dom_sf"/>
</dbReference>
<dbReference type="AlphaFoldDB" id="A0A7S1RQK1"/>
<dbReference type="SUPFAM" id="SSF52821">
    <property type="entry name" value="Rhodanese/Cell cycle control phosphatase"/>
    <property type="match status" value="1"/>
</dbReference>
<gene>
    <name evidence="2" type="ORF">ACAT0790_LOCUS49567</name>
</gene>
<dbReference type="EMBL" id="HBGE01083102">
    <property type="protein sequence ID" value="CAD9172798.1"/>
    <property type="molecule type" value="Transcribed_RNA"/>
</dbReference>
<dbReference type="InterPro" id="IPR001763">
    <property type="entry name" value="Rhodanese-like_dom"/>
</dbReference>
<dbReference type="Gene3D" id="3.40.250.10">
    <property type="entry name" value="Rhodanese-like domain"/>
    <property type="match status" value="1"/>
</dbReference>
<sequence>MASGEWPQMGVLTDRPEQTLVVYSDNGLSNSRCVLVARALRRSPRVQPHRVLRLAGGLNGWKAKGFAVEGDTRSMLLGEAISERELRRVLENLVRLESGRAQS</sequence>
<proteinExistence type="predicted"/>
<evidence type="ECO:0000259" key="1">
    <source>
        <dbReference type="PROSITE" id="PS50206"/>
    </source>
</evidence>
<accession>A0A7S1RQK1</accession>
<name>A0A7S1RQK1_ALECA</name>
<organism evidence="2">
    <name type="scientific">Alexandrium catenella</name>
    <name type="common">Red tide dinoflagellate</name>
    <name type="synonym">Gonyaulax catenella</name>
    <dbReference type="NCBI Taxonomy" id="2925"/>
    <lineage>
        <taxon>Eukaryota</taxon>
        <taxon>Sar</taxon>
        <taxon>Alveolata</taxon>
        <taxon>Dinophyceae</taxon>
        <taxon>Gonyaulacales</taxon>
        <taxon>Pyrocystaceae</taxon>
        <taxon>Alexandrium</taxon>
    </lineage>
</organism>
<protein>
    <recommendedName>
        <fullName evidence="1">Rhodanese domain-containing protein</fullName>
    </recommendedName>
</protein>
<reference evidence="2" key="1">
    <citation type="submission" date="2021-01" db="EMBL/GenBank/DDBJ databases">
        <authorList>
            <person name="Corre E."/>
            <person name="Pelletier E."/>
            <person name="Niang G."/>
            <person name="Scheremetjew M."/>
            <person name="Finn R."/>
            <person name="Kale V."/>
            <person name="Holt S."/>
            <person name="Cochrane G."/>
            <person name="Meng A."/>
            <person name="Brown T."/>
            <person name="Cohen L."/>
        </authorList>
    </citation>
    <scope>NUCLEOTIDE SEQUENCE</scope>
    <source>
        <strain evidence="2">OF101</strain>
    </source>
</reference>
<evidence type="ECO:0000313" key="2">
    <source>
        <dbReference type="EMBL" id="CAD9172798.1"/>
    </source>
</evidence>
<dbReference type="PROSITE" id="PS50206">
    <property type="entry name" value="RHODANESE_3"/>
    <property type="match status" value="1"/>
</dbReference>
<feature type="domain" description="Rhodanese" evidence="1">
    <location>
        <begin position="15"/>
        <end position="70"/>
    </location>
</feature>